<dbReference type="NCBIfam" id="NF003742">
    <property type="entry name" value="PRK05339.1"/>
    <property type="match status" value="1"/>
</dbReference>
<keyword evidence="2 5" id="KW-0808">Transferase</keyword>
<keyword evidence="7" id="KW-1185">Reference proteome</keyword>
<evidence type="ECO:0000256" key="5">
    <source>
        <dbReference type="HAMAP-Rule" id="MF_00921"/>
    </source>
</evidence>
<evidence type="ECO:0000256" key="4">
    <source>
        <dbReference type="ARBA" id="ARBA00022777"/>
    </source>
</evidence>
<proteinExistence type="inferred from homology"/>
<protein>
    <recommendedName>
        <fullName evidence="5">Putative pyruvate, phosphate dikinase regulatory protein</fullName>
        <shortName evidence="5">PPDK regulatory protein</shortName>
        <ecNumber evidence="5">2.7.11.32</ecNumber>
        <ecNumber evidence="5">2.7.4.27</ecNumber>
    </recommendedName>
</protein>
<evidence type="ECO:0000256" key="1">
    <source>
        <dbReference type="ARBA" id="ARBA00022527"/>
    </source>
</evidence>
<sequence>MITLFAVSDSVGETAETLAKAVAIHFKNNVDIKTIPFVRGLKDVENAVQIFEASMSCIVISTIVSLDIMESLTKRCYEKNIKLINLLEPIINSVESMMNMHQDYKPGALRVLDSIYFKRIEAMEFAMKYDDAKDNSGIEKADVVIVGLSRTSKTPLCMYLANKGIKAMNIPLVPEVEIPEQLFNMSQKKIFGLTVDPLRLIDIRKKRLDEYTAIYNNIQYYNDARILEELEFSDKVMRKLKCKVIDVSKIAIEETALIIMNALGYKND</sequence>
<reference evidence="7" key="1">
    <citation type="submission" date="2021-07" db="EMBL/GenBank/DDBJ databases">
        <title>Complete genome sequencing of a Clostridium isolate.</title>
        <authorList>
            <person name="Ueki A."/>
            <person name="Tonouchi A."/>
        </authorList>
    </citation>
    <scope>NUCLEOTIDE SEQUENCE [LARGE SCALE GENOMIC DNA]</scope>
    <source>
        <strain evidence="7">C5S11</strain>
    </source>
</reference>
<dbReference type="RefSeq" id="WP_224034452.1">
    <property type="nucleotide sequence ID" value="NZ_AP024849.1"/>
</dbReference>
<dbReference type="PANTHER" id="PTHR31756:SF3">
    <property type="entry name" value="PYRUVATE, PHOSPHATE DIKINASE REGULATORY PROTEIN 1, CHLOROPLASTIC"/>
    <property type="match status" value="1"/>
</dbReference>
<evidence type="ECO:0000313" key="6">
    <source>
        <dbReference type="EMBL" id="BCZ48176.1"/>
    </source>
</evidence>
<dbReference type="EC" id="2.7.4.27" evidence="5"/>
<dbReference type="Proteomes" id="UP000824633">
    <property type="component" value="Chromosome"/>
</dbReference>
<accession>A0ABM7T9Y2</accession>
<organism evidence="6 7">
    <name type="scientific">Clostridium gelidum</name>
    <dbReference type="NCBI Taxonomy" id="704125"/>
    <lineage>
        <taxon>Bacteria</taxon>
        <taxon>Bacillati</taxon>
        <taxon>Bacillota</taxon>
        <taxon>Clostridia</taxon>
        <taxon>Eubacteriales</taxon>
        <taxon>Clostridiaceae</taxon>
        <taxon>Clostridium</taxon>
    </lineage>
</organism>
<dbReference type="InterPro" id="IPR026565">
    <property type="entry name" value="PPDK_reg"/>
</dbReference>
<comment type="catalytic activity">
    <reaction evidence="5">
        <text>N(tele)-phospho-L-histidyl/L-threonyl-[pyruvate, phosphate dikinase] + ADP = N(tele)-phospho-L-histidyl/O-phospho-L-threonyl-[pyruvate, phosphate dikinase] + AMP + H(+)</text>
        <dbReference type="Rhea" id="RHEA:43692"/>
        <dbReference type="Rhea" id="RHEA-COMP:10650"/>
        <dbReference type="Rhea" id="RHEA-COMP:10651"/>
        <dbReference type="ChEBI" id="CHEBI:15378"/>
        <dbReference type="ChEBI" id="CHEBI:30013"/>
        <dbReference type="ChEBI" id="CHEBI:61977"/>
        <dbReference type="ChEBI" id="CHEBI:83586"/>
        <dbReference type="ChEBI" id="CHEBI:456215"/>
        <dbReference type="ChEBI" id="CHEBI:456216"/>
        <dbReference type="EC" id="2.7.11.32"/>
    </reaction>
</comment>
<dbReference type="Pfam" id="PF03618">
    <property type="entry name" value="Kinase-PPPase"/>
    <property type="match status" value="1"/>
</dbReference>
<comment type="function">
    <text evidence="5">Bifunctional serine/threonine kinase and phosphorylase involved in the regulation of the pyruvate, phosphate dikinase (PPDK) by catalyzing its phosphorylation/dephosphorylation.</text>
</comment>
<dbReference type="InterPro" id="IPR005177">
    <property type="entry name" value="Kinase-pyrophosphorylase"/>
</dbReference>
<feature type="binding site" evidence="5">
    <location>
        <begin position="147"/>
        <end position="154"/>
    </location>
    <ligand>
        <name>ADP</name>
        <dbReference type="ChEBI" id="CHEBI:456216"/>
    </ligand>
</feature>
<dbReference type="EC" id="2.7.11.32" evidence="5"/>
<dbReference type="EMBL" id="AP024849">
    <property type="protein sequence ID" value="BCZ48176.1"/>
    <property type="molecule type" value="Genomic_DNA"/>
</dbReference>
<evidence type="ECO:0000256" key="2">
    <source>
        <dbReference type="ARBA" id="ARBA00022679"/>
    </source>
</evidence>
<dbReference type="PANTHER" id="PTHR31756">
    <property type="entry name" value="PYRUVATE, PHOSPHATE DIKINASE REGULATORY PROTEIN 1, CHLOROPLASTIC"/>
    <property type="match status" value="1"/>
</dbReference>
<keyword evidence="4 5" id="KW-0418">Kinase</keyword>
<keyword evidence="6" id="KW-0670">Pyruvate</keyword>
<keyword evidence="1 5" id="KW-0723">Serine/threonine-protein kinase</keyword>
<comment type="catalytic activity">
    <reaction evidence="5">
        <text>N(tele)-phospho-L-histidyl/O-phospho-L-threonyl-[pyruvate, phosphate dikinase] + phosphate + H(+) = N(tele)-phospho-L-histidyl/L-threonyl-[pyruvate, phosphate dikinase] + diphosphate</text>
        <dbReference type="Rhea" id="RHEA:43696"/>
        <dbReference type="Rhea" id="RHEA-COMP:10650"/>
        <dbReference type="Rhea" id="RHEA-COMP:10651"/>
        <dbReference type="ChEBI" id="CHEBI:15378"/>
        <dbReference type="ChEBI" id="CHEBI:30013"/>
        <dbReference type="ChEBI" id="CHEBI:33019"/>
        <dbReference type="ChEBI" id="CHEBI:43474"/>
        <dbReference type="ChEBI" id="CHEBI:61977"/>
        <dbReference type="ChEBI" id="CHEBI:83586"/>
        <dbReference type="EC" id="2.7.4.27"/>
    </reaction>
</comment>
<comment type="similarity">
    <text evidence="5">Belongs to the pyruvate, phosphate/water dikinase regulatory protein family. PDRP subfamily.</text>
</comment>
<gene>
    <name evidence="6" type="ORF">psyc5s11_42430</name>
</gene>
<keyword evidence="3 5" id="KW-0547">Nucleotide-binding</keyword>
<dbReference type="HAMAP" id="MF_00921">
    <property type="entry name" value="PDRP"/>
    <property type="match status" value="1"/>
</dbReference>
<evidence type="ECO:0000313" key="7">
    <source>
        <dbReference type="Proteomes" id="UP000824633"/>
    </source>
</evidence>
<name>A0ABM7T9Y2_9CLOT</name>
<evidence type="ECO:0000256" key="3">
    <source>
        <dbReference type="ARBA" id="ARBA00022741"/>
    </source>
</evidence>